<accession>A0A8S3HBE9</accession>
<protein>
    <submittedName>
        <fullName evidence="2">Uncharacterized protein</fullName>
    </submittedName>
</protein>
<dbReference type="Proteomes" id="UP000676336">
    <property type="component" value="Unassembled WGS sequence"/>
</dbReference>
<dbReference type="AlphaFoldDB" id="A0A8S3HBE9"/>
<evidence type="ECO:0000313" key="3">
    <source>
        <dbReference type="EMBL" id="CAF5227298.1"/>
    </source>
</evidence>
<feature type="non-terminal residue" evidence="2">
    <location>
        <position position="16"/>
    </location>
</feature>
<dbReference type="Proteomes" id="UP000681720">
    <property type="component" value="Unassembled WGS sequence"/>
</dbReference>
<sequence>MPNPRLHPAPGLGITA</sequence>
<organism evidence="2 4">
    <name type="scientific">Rotaria magnacalcarata</name>
    <dbReference type="NCBI Taxonomy" id="392030"/>
    <lineage>
        <taxon>Eukaryota</taxon>
        <taxon>Metazoa</taxon>
        <taxon>Spiralia</taxon>
        <taxon>Gnathifera</taxon>
        <taxon>Rotifera</taxon>
        <taxon>Eurotatoria</taxon>
        <taxon>Bdelloidea</taxon>
        <taxon>Philodinida</taxon>
        <taxon>Philodinidae</taxon>
        <taxon>Rotaria</taxon>
    </lineage>
</organism>
<evidence type="ECO:0000313" key="4">
    <source>
        <dbReference type="Proteomes" id="UP000681720"/>
    </source>
</evidence>
<gene>
    <name evidence="1" type="ORF">BYL167_LOCUS75630</name>
    <name evidence="2" type="ORF">GIL414_LOCUS68792</name>
    <name evidence="3" type="ORF">SMN809_LOCUS85194</name>
</gene>
<comment type="caution">
    <text evidence="2">The sequence shown here is derived from an EMBL/GenBank/DDBJ whole genome shotgun (WGS) entry which is preliminary data.</text>
</comment>
<proteinExistence type="predicted"/>
<reference evidence="2" key="1">
    <citation type="submission" date="2021-02" db="EMBL/GenBank/DDBJ databases">
        <authorList>
            <person name="Nowell W R."/>
        </authorList>
    </citation>
    <scope>NUCLEOTIDE SEQUENCE</scope>
</reference>
<evidence type="ECO:0000313" key="1">
    <source>
        <dbReference type="EMBL" id="CAF5164877.1"/>
    </source>
</evidence>
<dbReference type="EMBL" id="CAJOBJ010328791">
    <property type="protein sequence ID" value="CAF5179392.1"/>
    <property type="molecule type" value="Genomic_DNA"/>
</dbReference>
<evidence type="ECO:0000313" key="2">
    <source>
        <dbReference type="EMBL" id="CAF5179392.1"/>
    </source>
</evidence>
<dbReference type="Proteomes" id="UP000681967">
    <property type="component" value="Unassembled WGS sequence"/>
</dbReference>
<dbReference type="EMBL" id="CAJOBH010271079">
    <property type="protein sequence ID" value="CAF5164877.1"/>
    <property type="molecule type" value="Genomic_DNA"/>
</dbReference>
<name>A0A8S3HBE9_9BILA</name>
<dbReference type="EMBL" id="CAJOBI010363572">
    <property type="protein sequence ID" value="CAF5227298.1"/>
    <property type="molecule type" value="Genomic_DNA"/>
</dbReference>